<dbReference type="InterPro" id="IPR019734">
    <property type="entry name" value="TPR_rpt"/>
</dbReference>
<dbReference type="Pfam" id="PF13181">
    <property type="entry name" value="TPR_8"/>
    <property type="match status" value="1"/>
</dbReference>
<dbReference type="Proteomes" id="UP001153620">
    <property type="component" value="Chromosome 2"/>
</dbReference>
<feature type="compositionally biased region" description="Low complexity" evidence="4">
    <location>
        <begin position="2038"/>
        <end position="2047"/>
    </location>
</feature>
<feature type="region of interest" description="Disordered" evidence="4">
    <location>
        <begin position="1882"/>
        <end position="1930"/>
    </location>
</feature>
<feature type="compositionally biased region" description="Basic and acidic residues" evidence="4">
    <location>
        <begin position="294"/>
        <end position="304"/>
    </location>
</feature>
<accession>A0A9N9RR18</accession>
<reference evidence="5" key="1">
    <citation type="submission" date="2022-01" db="EMBL/GenBank/DDBJ databases">
        <authorList>
            <person name="King R."/>
        </authorList>
    </citation>
    <scope>NUCLEOTIDE SEQUENCE</scope>
</reference>
<dbReference type="PANTHER" id="PTHR15502">
    <property type="entry name" value="CALCINEURIN-BINDING PROTEIN CABIN 1-RELATED"/>
    <property type="match status" value="1"/>
</dbReference>
<feature type="repeat" description="TPR" evidence="3">
    <location>
        <begin position="116"/>
        <end position="149"/>
    </location>
</feature>
<dbReference type="GO" id="GO:0006325">
    <property type="term" value="P:chromatin organization"/>
    <property type="evidence" value="ECO:0007669"/>
    <property type="project" value="InterPro"/>
</dbReference>
<evidence type="ECO:0000256" key="2">
    <source>
        <dbReference type="ARBA" id="ARBA00023242"/>
    </source>
</evidence>
<dbReference type="PANTHER" id="PTHR15502:SF7">
    <property type="entry name" value="CALCINEURIN-BINDING PROTEIN CABIN-1"/>
    <property type="match status" value="1"/>
</dbReference>
<dbReference type="OrthoDB" id="77564at2759"/>
<keyword evidence="6" id="KW-1185">Reference proteome</keyword>
<keyword evidence="3" id="KW-0802">TPR repeat</keyword>
<evidence type="ECO:0000256" key="4">
    <source>
        <dbReference type="SAM" id="MobiDB-lite"/>
    </source>
</evidence>
<name>A0A9N9RR18_9DIPT</name>
<feature type="repeat" description="TPR" evidence="3">
    <location>
        <begin position="992"/>
        <end position="1025"/>
    </location>
</feature>
<comment type="subcellular location">
    <subcellularLocation>
        <location evidence="1">Nucleus</location>
    </subcellularLocation>
</comment>
<feature type="repeat" description="TPR" evidence="3">
    <location>
        <begin position="82"/>
        <end position="115"/>
    </location>
</feature>
<dbReference type="EMBL" id="OU895878">
    <property type="protein sequence ID" value="CAG9803270.1"/>
    <property type="molecule type" value="Genomic_DNA"/>
</dbReference>
<feature type="compositionally biased region" description="Low complexity" evidence="4">
    <location>
        <begin position="2060"/>
        <end position="2083"/>
    </location>
</feature>
<dbReference type="InterPro" id="IPR011990">
    <property type="entry name" value="TPR-like_helical_dom_sf"/>
</dbReference>
<feature type="compositionally biased region" description="Basic and acidic residues" evidence="4">
    <location>
        <begin position="1915"/>
        <end position="1928"/>
    </location>
</feature>
<feature type="compositionally biased region" description="Polar residues" evidence="4">
    <location>
        <begin position="1958"/>
        <end position="1968"/>
    </location>
</feature>
<feature type="compositionally biased region" description="Polar residues" evidence="4">
    <location>
        <begin position="2109"/>
        <end position="2137"/>
    </location>
</feature>
<dbReference type="Gene3D" id="1.25.40.10">
    <property type="entry name" value="Tetratricopeptide repeat domain"/>
    <property type="match status" value="2"/>
</dbReference>
<dbReference type="InterPro" id="IPR033053">
    <property type="entry name" value="Hir3/CABIN1"/>
</dbReference>
<feature type="region of interest" description="Disordered" evidence="4">
    <location>
        <begin position="1723"/>
        <end position="1757"/>
    </location>
</feature>
<evidence type="ECO:0000313" key="6">
    <source>
        <dbReference type="Proteomes" id="UP001153620"/>
    </source>
</evidence>
<feature type="region of interest" description="Disordered" evidence="4">
    <location>
        <begin position="1954"/>
        <end position="1991"/>
    </location>
</feature>
<evidence type="ECO:0000256" key="3">
    <source>
        <dbReference type="PROSITE-ProRule" id="PRU00339"/>
    </source>
</evidence>
<feature type="compositionally biased region" description="Basic and acidic residues" evidence="4">
    <location>
        <begin position="347"/>
        <end position="356"/>
    </location>
</feature>
<dbReference type="SUPFAM" id="SSF48452">
    <property type="entry name" value="TPR-like"/>
    <property type="match status" value="1"/>
</dbReference>
<evidence type="ECO:0000313" key="5">
    <source>
        <dbReference type="EMBL" id="CAG9803270.1"/>
    </source>
</evidence>
<organism evidence="5 6">
    <name type="scientific">Chironomus riparius</name>
    <dbReference type="NCBI Taxonomy" id="315576"/>
    <lineage>
        <taxon>Eukaryota</taxon>
        <taxon>Metazoa</taxon>
        <taxon>Ecdysozoa</taxon>
        <taxon>Arthropoda</taxon>
        <taxon>Hexapoda</taxon>
        <taxon>Insecta</taxon>
        <taxon>Pterygota</taxon>
        <taxon>Neoptera</taxon>
        <taxon>Endopterygota</taxon>
        <taxon>Diptera</taxon>
        <taxon>Nematocera</taxon>
        <taxon>Chironomoidea</taxon>
        <taxon>Chironomidae</taxon>
        <taxon>Chironominae</taxon>
        <taxon>Chironomus</taxon>
    </lineage>
</organism>
<dbReference type="PROSITE" id="PS50005">
    <property type="entry name" value="TPR"/>
    <property type="match status" value="3"/>
</dbReference>
<feature type="compositionally biased region" description="Acidic residues" evidence="4">
    <location>
        <begin position="1398"/>
        <end position="1409"/>
    </location>
</feature>
<feature type="region of interest" description="Disordered" evidence="4">
    <location>
        <begin position="1272"/>
        <end position="1298"/>
    </location>
</feature>
<dbReference type="GO" id="GO:0031491">
    <property type="term" value="F:nucleosome binding"/>
    <property type="evidence" value="ECO:0007669"/>
    <property type="project" value="TreeGrafter"/>
</dbReference>
<feature type="compositionally biased region" description="Low complexity" evidence="4">
    <location>
        <begin position="2147"/>
        <end position="2156"/>
    </location>
</feature>
<feature type="region of interest" description="Disordered" evidence="4">
    <location>
        <begin position="294"/>
        <end position="356"/>
    </location>
</feature>
<feature type="region of interest" description="Disordered" evidence="4">
    <location>
        <begin position="1357"/>
        <end position="1409"/>
    </location>
</feature>
<feature type="compositionally biased region" description="Low complexity" evidence="4">
    <location>
        <begin position="1370"/>
        <end position="1397"/>
    </location>
</feature>
<feature type="compositionally biased region" description="Basic and acidic residues" evidence="4">
    <location>
        <begin position="1973"/>
        <end position="1982"/>
    </location>
</feature>
<proteinExistence type="predicted"/>
<keyword evidence="2" id="KW-0539">Nucleus</keyword>
<gene>
    <name evidence="5" type="ORF">CHIRRI_LOCUS6171</name>
</gene>
<dbReference type="SMART" id="SM00028">
    <property type="entry name" value="TPR"/>
    <property type="match status" value="3"/>
</dbReference>
<evidence type="ECO:0000256" key="1">
    <source>
        <dbReference type="ARBA" id="ARBA00004123"/>
    </source>
</evidence>
<dbReference type="GO" id="GO:0005634">
    <property type="term" value="C:nucleus"/>
    <property type="evidence" value="ECO:0007669"/>
    <property type="project" value="UniProtKB-SubCell"/>
</dbReference>
<protein>
    <submittedName>
        <fullName evidence="5">Uncharacterized protein</fullName>
    </submittedName>
</protein>
<feature type="compositionally biased region" description="Basic and acidic residues" evidence="4">
    <location>
        <begin position="321"/>
        <end position="339"/>
    </location>
</feature>
<sequence length="2168" mass="247382">MMKITALNDFTKDEDDFQEENVQVSKEAQETIAASEYLRALSLKQSGKSDFALGLFEDLLRTNVIYDVPNDDKDNKLFSVKYNCYRNIGLIYEEKKEYELALKFLVDAINLDDSDVYTQLKVGKIALKLDKLMTAKRSFEKCLERNPNHCSAKDGYLETLCQMELIEAAYGFAFKCYAEDRKYERAIRVLKEIRERFKFSQEYYDGIYGYAPKFDADCKIVYDPEKSIFPTNRVPKFPVDTYTVVPDDMKIQEEEISWVTFGKLIHKVFEYTIENKHSLLTMYKWHDWVCKTKEEEPEIPKPTEESETTVKSPNEGEQNEEIMKEPDIQSDGNDMKSPEGDSENPDQESKKSSNRRRCSDLDFLKEWGWHKNRRSTRKKQKEEEDTVDTSINGLIRRILPNYFTQTFDTKNSPFIPEVVTDDKTDGNDTLDTSKTDAEDEEKFNELSKESFHKFIATFKDREFDLLVPLFEWLRYISLYWNQTIIPAEIISIYKKIYAIYEDCIDYHNMHHMSDDEFTATFRAAMFYFELLFDEYEETKAEIPDDYVRLKDFLQVNIAFIDDDMDCTRMLVRLLRLSYGIHLHYNNYKDSLGFLYKIEEIFDVPKYQDIAFDFKNCKHHKTIDFKTVKDLVIKIERKINLASVKKLYDTQNYEELVEILLESITYSTGPKVNIDSLTLKIQTQIEVLLECLFSLNRIEECLSYAERSLYYAITNFVSAPTEYRLEEWASLVNFCLVYIEAIILEDGNDMLFTLNDKMPRLVQSLTQIITSQLDSPFDKNCPKMHLINLTSPWIILFPLVQREDDILNALHSKKKATEENVEVEEFGVVANAITMLFSAHELMGRKQWCMKDNGKLWLFLLDNLAPIYRTPMLDPFRDYIAENLEQTTYCLYGFPAKKARLRHIEEHDAKNIDLTWERAIQLFDLYRPDTLPEFDSFKLSSITAEMEQLLQRILVLIPKCLDIQPFMSEVRNFINGTATALPKEMNILPSKISTIYYLLADFYFKNQETGKAIKFFISDLTMKPDRFDSWASMSLCKQSKLEMRLNSYNSIDVKNYLDMADQAIVCFNQCLKLKKTSTILTEFGSFTYHLHSFCSRNLKQASETLSMENFAALEERKEKFLNLSYKCFSEVSQPTFDKTTVKNSEDDENHDEKWYYSFMLGKIAEKRKEVPSVYLNLYLKSAKYLYEDNATYPIKINHNNPTHLAIESLEVFYRTTACIMKFIEQHGKINKPTAKLFIRILKELATSPFAYNRAKINEDNINALKRKINTNGVGEANQSKQKVPKLEQPQAAKKSEETENLSEMLLNLTNVVADVENMEVDGVPKENDELKTVEKTEAEENQQEPPIQPVIRKIIDTEAGSRRGSQESAMTSTTTTSTTHSSSTSSDSSSDSSDSDSTSSDDETDQENVYVDEEMISTIYKMCIKNFEECISRFPEHYKSIYRLVYHFLNINESKDKCRQLLLTNDYKTTLGNSVGGLFHERKNNNFFNGIWRIPSQEIDRPGNFTTHLSKCVIILMDVLKKTNDYETLIDLALQLQRNPEADKKYLSDTDKKELFQQAVACGVQAFKNKLREVMNGIVDGKNNDRDLLSLMLEIFKANRKTLKTFQQKDQSLFSGVLVEVYREYIKDKMILPETANYTDLAFKMCQQEINYRKNLEKGIVTTNPNPVMPLLQQQPLQTQATSSPILVKSVSEINKSIMSSSKPGNPPNPQTNNQNALLNVEKTPNTTTASSSATTSSSSARTKPRSSNSNKNTTASSTNLNSMYNSMLMALYSNPAVLTSSYISEYYKMLGMPSSSSAAPQLTAQQLALLGDPNFANTLLSSLTGVGASPNSSKSASSSELKFLESLMSSTATAAPSSKGNHLQGLQQNVLSNSLSITTTTISSTTSTNNRMSLGTASTNTTISKSQPNVSVRKSMGDVKEHSKKSTKEPNAAKMVDNLSKYGLLGTSLNLPDLPKSLSITPTIPSGNSMKSSSEKKSKEKSSVSVSASSMSSLGKYNLNSSLSITPETYSSTQNASRLNMLQSYQEFLKSYPNSQGTPPSKKTTSSLSAGHGVTTSLLKQQKSKNVSQPSNQQQQQKKSQVPNTKIPYDFGKNIASSFSGHPMASPKPTHSSSPFSQHTPPLTPSPSSIVSPPKTLQQKLAERKQQNQQQKSNANKKPDNDDVIVLD</sequence>
<reference evidence="5" key="2">
    <citation type="submission" date="2022-10" db="EMBL/GenBank/DDBJ databases">
        <authorList>
            <consortium name="ENA_rothamsted_submissions"/>
            <consortium name="culmorum"/>
            <person name="King R."/>
        </authorList>
    </citation>
    <scope>NUCLEOTIDE SEQUENCE</scope>
</reference>
<feature type="region of interest" description="Disordered" evidence="4">
    <location>
        <begin position="2031"/>
        <end position="2168"/>
    </location>
</feature>
<feature type="compositionally biased region" description="Polar residues" evidence="4">
    <location>
        <begin position="1891"/>
        <end position="1912"/>
    </location>
</feature>